<comment type="caution">
    <text evidence="2">The sequence shown here is derived from an EMBL/GenBank/DDBJ whole genome shotgun (WGS) entry which is preliminary data.</text>
</comment>
<dbReference type="EMBL" id="JAEKPD010000001">
    <property type="protein sequence ID" value="MBJ3761429.1"/>
    <property type="molecule type" value="Genomic_DNA"/>
</dbReference>
<gene>
    <name evidence="2" type="ORF">ILP92_01515</name>
</gene>
<dbReference type="AlphaFoldDB" id="A0A934IGH1"/>
<reference evidence="2" key="1">
    <citation type="submission" date="2020-12" db="EMBL/GenBank/DDBJ databases">
        <title>Bacterial taxonomy.</title>
        <authorList>
            <person name="Pan X."/>
        </authorList>
    </citation>
    <scope>NUCLEOTIDE SEQUENCE</scope>
    <source>
        <strain evidence="2">KCTC 52957</strain>
    </source>
</reference>
<accession>A0A934IGH1</accession>
<proteinExistence type="predicted"/>
<sequence>MTDRDTDPSADLAADLAALKPDAVPDALMARIAEDAMLEQAFHAARATPPRPSDLLMARIARDAKRHQPRNRSDTGAWLTLVAAGVAGLMIGFGGALPDTFSLAQADYDLTPSYDFELLAEE</sequence>
<evidence type="ECO:0000313" key="3">
    <source>
        <dbReference type="Proteomes" id="UP000642488"/>
    </source>
</evidence>
<evidence type="ECO:0000256" key="1">
    <source>
        <dbReference type="SAM" id="Phobius"/>
    </source>
</evidence>
<organism evidence="2 3">
    <name type="scientific">Palleronia pontilimi</name>
    <dbReference type="NCBI Taxonomy" id="1964209"/>
    <lineage>
        <taxon>Bacteria</taxon>
        <taxon>Pseudomonadati</taxon>
        <taxon>Pseudomonadota</taxon>
        <taxon>Alphaproteobacteria</taxon>
        <taxon>Rhodobacterales</taxon>
        <taxon>Roseobacteraceae</taxon>
        <taxon>Palleronia</taxon>
    </lineage>
</organism>
<keyword evidence="1" id="KW-0812">Transmembrane</keyword>
<keyword evidence="1" id="KW-1133">Transmembrane helix</keyword>
<protein>
    <submittedName>
        <fullName evidence="2">Uncharacterized protein</fullName>
    </submittedName>
</protein>
<name>A0A934IGH1_9RHOB</name>
<keyword evidence="3" id="KW-1185">Reference proteome</keyword>
<keyword evidence="1" id="KW-0472">Membrane</keyword>
<feature type="transmembrane region" description="Helical" evidence="1">
    <location>
        <begin position="75"/>
        <end position="97"/>
    </location>
</feature>
<evidence type="ECO:0000313" key="2">
    <source>
        <dbReference type="EMBL" id="MBJ3761429.1"/>
    </source>
</evidence>
<dbReference type="RefSeq" id="WP_198914595.1">
    <property type="nucleotide sequence ID" value="NZ_JAEKPD010000001.1"/>
</dbReference>
<dbReference type="Proteomes" id="UP000642488">
    <property type="component" value="Unassembled WGS sequence"/>
</dbReference>